<reference evidence="2" key="1">
    <citation type="submission" date="2021-03" db="EMBL/GenBank/DDBJ databases">
        <authorList>
            <person name="Li Z."/>
            <person name="Yang C."/>
        </authorList>
    </citation>
    <scope>NUCLEOTIDE SEQUENCE</scope>
    <source>
        <strain evidence="2">Dzin_1.0</strain>
        <tissue evidence="2">Leaf</tissue>
    </source>
</reference>
<gene>
    <name evidence="2" type="ORF">J5N97_028694</name>
</gene>
<evidence type="ECO:0000313" key="3">
    <source>
        <dbReference type="Proteomes" id="UP001085076"/>
    </source>
</evidence>
<comment type="caution">
    <text evidence="2">The sequence shown here is derived from an EMBL/GenBank/DDBJ whole genome shotgun (WGS) entry which is preliminary data.</text>
</comment>
<sequence length="225" mass="25156">MASSPSSSCGKTDTTFESLIRADVRKVNNFRILEEEEEEEEEEEVFVPVKAKSKAANMLVQLISCGAISANDRRISSSEFIPCPRPNYSPMSFISPMSNRSVMIRELGCSLDSARFRGLRMNEKDYFRGSLLEAANTKEEVGEGMPVILHSSSCKRSRSCKSPGLKEDEDKSFHSPGSKCFPRTRRVTSLKPCRNEALFSTTSGFGNLDLLFYHIMEAIESMIPL</sequence>
<organism evidence="2 3">
    <name type="scientific">Dioscorea zingiberensis</name>
    <dbReference type="NCBI Taxonomy" id="325984"/>
    <lineage>
        <taxon>Eukaryota</taxon>
        <taxon>Viridiplantae</taxon>
        <taxon>Streptophyta</taxon>
        <taxon>Embryophyta</taxon>
        <taxon>Tracheophyta</taxon>
        <taxon>Spermatophyta</taxon>
        <taxon>Magnoliopsida</taxon>
        <taxon>Liliopsida</taxon>
        <taxon>Dioscoreales</taxon>
        <taxon>Dioscoreaceae</taxon>
        <taxon>Dioscorea</taxon>
    </lineage>
</organism>
<reference evidence="2" key="2">
    <citation type="journal article" date="2022" name="Hortic Res">
        <title>The genome of Dioscorea zingiberensis sheds light on the biosynthesis, origin and evolution of the medicinally important diosgenin saponins.</title>
        <authorList>
            <person name="Li Y."/>
            <person name="Tan C."/>
            <person name="Li Z."/>
            <person name="Guo J."/>
            <person name="Li S."/>
            <person name="Chen X."/>
            <person name="Wang C."/>
            <person name="Dai X."/>
            <person name="Yang H."/>
            <person name="Song W."/>
            <person name="Hou L."/>
            <person name="Xu J."/>
            <person name="Tong Z."/>
            <person name="Xu A."/>
            <person name="Yuan X."/>
            <person name="Wang W."/>
            <person name="Yang Q."/>
            <person name="Chen L."/>
            <person name="Sun Z."/>
            <person name="Wang K."/>
            <person name="Pan B."/>
            <person name="Chen J."/>
            <person name="Bao Y."/>
            <person name="Liu F."/>
            <person name="Qi X."/>
            <person name="Gang D.R."/>
            <person name="Wen J."/>
            <person name="Li J."/>
        </authorList>
    </citation>
    <scope>NUCLEOTIDE SEQUENCE</scope>
    <source>
        <strain evidence="2">Dzin_1.0</strain>
    </source>
</reference>
<dbReference type="PANTHER" id="PTHR31083">
    <property type="entry name" value="UPSTREAM OF FLC PROTEIN (DUF966)"/>
    <property type="match status" value="1"/>
</dbReference>
<feature type="compositionally biased region" description="Basic and acidic residues" evidence="1">
    <location>
        <begin position="164"/>
        <end position="173"/>
    </location>
</feature>
<feature type="region of interest" description="Disordered" evidence="1">
    <location>
        <begin position="158"/>
        <end position="177"/>
    </location>
</feature>
<accession>A0A9D5H545</accession>
<dbReference type="EMBL" id="JAGGNH010000009">
    <property type="protein sequence ID" value="KAJ0963572.1"/>
    <property type="molecule type" value="Genomic_DNA"/>
</dbReference>
<keyword evidence="3" id="KW-1185">Reference proteome</keyword>
<evidence type="ECO:0000313" key="2">
    <source>
        <dbReference type="EMBL" id="KAJ0963572.1"/>
    </source>
</evidence>
<dbReference type="AlphaFoldDB" id="A0A9D5H545"/>
<dbReference type="PANTHER" id="PTHR31083:SF6">
    <property type="entry name" value="PROTEIN SOSEKI 3"/>
    <property type="match status" value="1"/>
</dbReference>
<protein>
    <submittedName>
        <fullName evidence="2">Uncharacterized protein</fullName>
    </submittedName>
</protein>
<dbReference type="Proteomes" id="UP001085076">
    <property type="component" value="Miscellaneous, Linkage group lg09"/>
</dbReference>
<name>A0A9D5H545_9LILI</name>
<proteinExistence type="predicted"/>
<dbReference type="InterPro" id="IPR010369">
    <property type="entry name" value="SOK"/>
</dbReference>
<evidence type="ECO:0000256" key="1">
    <source>
        <dbReference type="SAM" id="MobiDB-lite"/>
    </source>
</evidence>